<evidence type="ECO:0000256" key="2">
    <source>
        <dbReference type="ARBA" id="ARBA00010763"/>
    </source>
</evidence>
<protein>
    <recommendedName>
        <fullName evidence="5">Molybdopterin molybdenumtransferase</fullName>
        <ecNumber evidence="5">2.10.1.1</ecNumber>
    </recommendedName>
</protein>
<dbReference type="Pfam" id="PF00994">
    <property type="entry name" value="MoCF_biosynth"/>
    <property type="match status" value="1"/>
</dbReference>
<comment type="cofactor">
    <cofactor evidence="5">
        <name>Mg(2+)</name>
        <dbReference type="ChEBI" id="CHEBI:18420"/>
    </cofactor>
</comment>
<evidence type="ECO:0000256" key="4">
    <source>
        <dbReference type="ARBA" id="ARBA00047317"/>
    </source>
</evidence>
<evidence type="ECO:0000259" key="6">
    <source>
        <dbReference type="SMART" id="SM00852"/>
    </source>
</evidence>
<evidence type="ECO:0000256" key="5">
    <source>
        <dbReference type="RuleBase" id="RU365090"/>
    </source>
</evidence>
<comment type="catalytic activity">
    <reaction evidence="4">
        <text>adenylyl-molybdopterin + molybdate = Mo-molybdopterin + AMP + H(+)</text>
        <dbReference type="Rhea" id="RHEA:35047"/>
        <dbReference type="ChEBI" id="CHEBI:15378"/>
        <dbReference type="ChEBI" id="CHEBI:36264"/>
        <dbReference type="ChEBI" id="CHEBI:62727"/>
        <dbReference type="ChEBI" id="CHEBI:71302"/>
        <dbReference type="ChEBI" id="CHEBI:456215"/>
        <dbReference type="EC" id="2.10.1.1"/>
    </reaction>
</comment>
<dbReference type="InterPro" id="IPR038987">
    <property type="entry name" value="MoeA-like"/>
</dbReference>
<sequence length="386" mass="38938">MPVTQQRPPAIGLAWADAYAAARDLPTALPAETCAPEDAHGRTLAEPLLAAAPVPAFDAAAMDGYAVAGPGPWQVAGLILAGTPDPALLAAGTAAEIATGAPVPANTEAVLPYEDCHVDGATVHGARGPRTHIRRAGDDVEPGALIVPAGRTLTATRVAAAVQAGVEQVRVHRRPSVTLLVTGDEVVLAGRPGPGQVRDSFTGIVAAVTTRAGGALEHSRHVGDNPAELRKALDRADTDVIVVSGSSSAGAADHLHALLDERGAEWHVRGVASRPGHPQALASLPGGRWVVSLPGNPYAGMVSTLTLLEPLLGTLAGRPPATLPAVPVTGSAKLMPGGVRIAPQRNGVLLPPGGSAGLAAVADADSLAVLSDNWTEGDPAPQLIMP</sequence>
<dbReference type="Gene3D" id="2.170.190.11">
    <property type="entry name" value="Molybdopterin biosynthesis moea protein, domain 3"/>
    <property type="match status" value="1"/>
</dbReference>
<evidence type="ECO:0000313" key="8">
    <source>
        <dbReference type="Proteomes" id="UP000598996"/>
    </source>
</evidence>
<dbReference type="InterPro" id="IPR036688">
    <property type="entry name" value="MoeA_C_domain_IV_sf"/>
</dbReference>
<keyword evidence="5" id="KW-0460">Magnesium</keyword>
<comment type="pathway">
    <text evidence="5">Cofactor biosynthesis; molybdopterin biosynthesis.</text>
</comment>
<feature type="domain" description="MoaB/Mog" evidence="6">
    <location>
        <begin position="178"/>
        <end position="314"/>
    </location>
</feature>
<name>A0ABS1W2V7_9ACTN</name>
<gene>
    <name evidence="7" type="ORF">JKJ07_42925</name>
</gene>
<dbReference type="PANTHER" id="PTHR10192">
    <property type="entry name" value="MOLYBDOPTERIN BIOSYNTHESIS PROTEIN"/>
    <property type="match status" value="1"/>
</dbReference>
<keyword evidence="3 5" id="KW-0500">Molybdenum</keyword>
<dbReference type="Gene3D" id="2.40.340.10">
    <property type="entry name" value="MoeA, C-terminal, domain IV"/>
    <property type="match status" value="1"/>
</dbReference>
<proteinExistence type="inferred from homology"/>
<comment type="function">
    <text evidence="1 5">Catalyzes the insertion of molybdate into adenylated molybdopterin with the concomitant release of AMP.</text>
</comment>
<dbReference type="SMART" id="SM00852">
    <property type="entry name" value="MoCF_biosynth"/>
    <property type="match status" value="1"/>
</dbReference>
<dbReference type="Pfam" id="PF03453">
    <property type="entry name" value="MoeA_N"/>
    <property type="match status" value="1"/>
</dbReference>
<evidence type="ECO:0000256" key="3">
    <source>
        <dbReference type="ARBA" id="ARBA00022505"/>
    </source>
</evidence>
<keyword evidence="5" id="KW-0501">Molybdenum cofactor biosynthesis</keyword>
<dbReference type="InterPro" id="IPR036135">
    <property type="entry name" value="MoeA_linker/N_sf"/>
</dbReference>
<comment type="similarity">
    <text evidence="2 5">Belongs to the MoeA family.</text>
</comment>
<accession>A0ABS1W2V7</accession>
<dbReference type="EMBL" id="JAENHO010000017">
    <property type="protein sequence ID" value="MBL7261059.1"/>
    <property type="molecule type" value="Genomic_DNA"/>
</dbReference>
<dbReference type="Gene3D" id="3.90.105.10">
    <property type="entry name" value="Molybdopterin biosynthesis moea protein, domain 2"/>
    <property type="match status" value="1"/>
</dbReference>
<keyword evidence="8" id="KW-1185">Reference proteome</keyword>
<dbReference type="InterPro" id="IPR036425">
    <property type="entry name" value="MoaB/Mog-like_dom_sf"/>
</dbReference>
<dbReference type="EC" id="2.10.1.1" evidence="5"/>
<keyword evidence="5" id="KW-0808">Transferase</keyword>
<dbReference type="Proteomes" id="UP000598996">
    <property type="component" value="Unassembled WGS sequence"/>
</dbReference>
<dbReference type="CDD" id="cd00887">
    <property type="entry name" value="MoeA"/>
    <property type="match status" value="1"/>
</dbReference>
<dbReference type="InterPro" id="IPR001453">
    <property type="entry name" value="MoaB/Mog_dom"/>
</dbReference>
<dbReference type="SUPFAM" id="SSF53218">
    <property type="entry name" value="Molybdenum cofactor biosynthesis proteins"/>
    <property type="match status" value="1"/>
</dbReference>
<dbReference type="PANTHER" id="PTHR10192:SF5">
    <property type="entry name" value="GEPHYRIN"/>
    <property type="match status" value="1"/>
</dbReference>
<dbReference type="SUPFAM" id="SSF63882">
    <property type="entry name" value="MoeA N-terminal region -like"/>
    <property type="match status" value="1"/>
</dbReference>
<dbReference type="Gene3D" id="3.40.980.10">
    <property type="entry name" value="MoaB/Mog-like domain"/>
    <property type="match status" value="1"/>
</dbReference>
<organism evidence="7 8">
    <name type="scientific">Paractinoplanes lichenicola</name>
    <dbReference type="NCBI Taxonomy" id="2802976"/>
    <lineage>
        <taxon>Bacteria</taxon>
        <taxon>Bacillati</taxon>
        <taxon>Actinomycetota</taxon>
        <taxon>Actinomycetes</taxon>
        <taxon>Micromonosporales</taxon>
        <taxon>Micromonosporaceae</taxon>
        <taxon>Paractinoplanes</taxon>
    </lineage>
</organism>
<dbReference type="InterPro" id="IPR005110">
    <property type="entry name" value="MoeA_linker/N"/>
</dbReference>
<evidence type="ECO:0000313" key="7">
    <source>
        <dbReference type="EMBL" id="MBL7261059.1"/>
    </source>
</evidence>
<keyword evidence="5" id="KW-0479">Metal-binding</keyword>
<reference evidence="7 8" key="1">
    <citation type="submission" date="2021-01" db="EMBL/GenBank/DDBJ databases">
        <title>Actinoplanes sp. nov. LDG1-01 isolated from lichen.</title>
        <authorList>
            <person name="Saeng-In P."/>
            <person name="Phongsopitanun W."/>
            <person name="Kanchanasin P."/>
            <person name="Yuki M."/>
            <person name="Kudo T."/>
            <person name="Ohkuma M."/>
            <person name="Tanasupawat S."/>
        </authorList>
    </citation>
    <scope>NUCLEOTIDE SEQUENCE [LARGE SCALE GENOMIC DNA]</scope>
    <source>
        <strain evidence="7 8">LDG1-01</strain>
    </source>
</reference>
<comment type="caution">
    <text evidence="7">The sequence shown here is derived from an EMBL/GenBank/DDBJ whole genome shotgun (WGS) entry which is preliminary data.</text>
</comment>
<evidence type="ECO:0000256" key="1">
    <source>
        <dbReference type="ARBA" id="ARBA00002901"/>
    </source>
</evidence>